<dbReference type="GO" id="GO:0002189">
    <property type="term" value="C:ribose phosphate diphosphokinase complex"/>
    <property type="evidence" value="ECO:0007669"/>
    <property type="project" value="EnsemblFungi"/>
</dbReference>
<accession>R0IS57</accession>
<dbReference type="EMBL" id="KB908581">
    <property type="protein sequence ID" value="EOA87511.1"/>
    <property type="molecule type" value="Genomic_DNA"/>
</dbReference>
<dbReference type="InterPro" id="IPR000836">
    <property type="entry name" value="PRTase_dom"/>
</dbReference>
<protein>
    <recommendedName>
        <fullName evidence="4">Ribose-phosphate pyrophosphokinase N-terminal domain-containing protein</fullName>
    </recommendedName>
</protein>
<dbReference type="OrthoDB" id="413572at2759"/>
<comment type="similarity">
    <text evidence="1">Belongs to the ribose-phosphate pyrophosphokinase family.</text>
</comment>
<name>R0IS57_EXST2</name>
<dbReference type="PANTHER" id="PTHR10210:SF36">
    <property type="entry name" value="RIBOSE-PHOSPHATE PYROPHOSPHOKINASE 5"/>
    <property type="match status" value="1"/>
</dbReference>
<dbReference type="InterPro" id="IPR029099">
    <property type="entry name" value="Pribosyltran_N"/>
</dbReference>
<dbReference type="Proteomes" id="UP000016935">
    <property type="component" value="Unassembled WGS sequence"/>
</dbReference>
<evidence type="ECO:0000313" key="6">
    <source>
        <dbReference type="Proteomes" id="UP000016935"/>
    </source>
</evidence>
<dbReference type="RefSeq" id="XP_008024754.1">
    <property type="nucleotide sequence ID" value="XM_008026563.1"/>
</dbReference>
<reference evidence="5 6" key="1">
    <citation type="journal article" date="2012" name="PLoS Pathog.">
        <title>Diverse lifestyles and strategies of plant pathogenesis encoded in the genomes of eighteen Dothideomycetes fungi.</title>
        <authorList>
            <person name="Ohm R.A."/>
            <person name="Feau N."/>
            <person name="Henrissat B."/>
            <person name="Schoch C.L."/>
            <person name="Horwitz B.A."/>
            <person name="Barry K.W."/>
            <person name="Condon B.J."/>
            <person name="Copeland A.C."/>
            <person name="Dhillon B."/>
            <person name="Glaser F."/>
            <person name="Hesse C.N."/>
            <person name="Kosti I."/>
            <person name="LaButti K."/>
            <person name="Lindquist E.A."/>
            <person name="Lucas S."/>
            <person name="Salamov A.A."/>
            <person name="Bradshaw R.E."/>
            <person name="Ciuffetti L."/>
            <person name="Hamelin R.C."/>
            <person name="Kema G.H.J."/>
            <person name="Lawrence C."/>
            <person name="Scott J.A."/>
            <person name="Spatafora J.W."/>
            <person name="Turgeon B.G."/>
            <person name="de Wit P.J.G.M."/>
            <person name="Zhong S."/>
            <person name="Goodwin S.B."/>
            <person name="Grigoriev I.V."/>
        </authorList>
    </citation>
    <scope>NUCLEOTIDE SEQUENCE [LARGE SCALE GENOMIC DNA]</scope>
    <source>
        <strain evidence="6">28A</strain>
    </source>
</reference>
<dbReference type="GO" id="GO:0005737">
    <property type="term" value="C:cytoplasm"/>
    <property type="evidence" value="ECO:0007669"/>
    <property type="project" value="TreeGrafter"/>
</dbReference>
<evidence type="ECO:0000259" key="4">
    <source>
        <dbReference type="Pfam" id="PF13793"/>
    </source>
</evidence>
<dbReference type="Pfam" id="PF13793">
    <property type="entry name" value="Pribosyltran_N"/>
    <property type="match status" value="1"/>
</dbReference>
<evidence type="ECO:0000256" key="2">
    <source>
        <dbReference type="ARBA" id="ARBA00022727"/>
    </source>
</evidence>
<dbReference type="STRING" id="671987.R0IS57"/>
<evidence type="ECO:0000313" key="5">
    <source>
        <dbReference type="EMBL" id="EOA87511.1"/>
    </source>
</evidence>
<dbReference type="GO" id="GO:0006015">
    <property type="term" value="P:5-phosphoribose 1-diphosphate biosynthetic process"/>
    <property type="evidence" value="ECO:0007669"/>
    <property type="project" value="EnsemblFungi"/>
</dbReference>
<organism evidence="5 6">
    <name type="scientific">Exserohilum turcicum (strain 28A)</name>
    <name type="common">Northern leaf blight fungus</name>
    <name type="synonym">Setosphaeria turcica</name>
    <dbReference type="NCBI Taxonomy" id="671987"/>
    <lineage>
        <taxon>Eukaryota</taxon>
        <taxon>Fungi</taxon>
        <taxon>Dikarya</taxon>
        <taxon>Ascomycota</taxon>
        <taxon>Pezizomycotina</taxon>
        <taxon>Dothideomycetes</taxon>
        <taxon>Pleosporomycetidae</taxon>
        <taxon>Pleosporales</taxon>
        <taxon>Pleosporineae</taxon>
        <taxon>Pleosporaceae</taxon>
        <taxon>Exserohilum</taxon>
    </lineage>
</organism>
<dbReference type="FunFam" id="3.40.50.2020:FF:000063">
    <property type="entry name" value="Phosphoribosylpyrophosphate synthetase"/>
    <property type="match status" value="1"/>
</dbReference>
<proteinExistence type="inferred from homology"/>
<dbReference type="InterPro" id="IPR005946">
    <property type="entry name" value="Rib-P_diPkinase"/>
</dbReference>
<dbReference type="GO" id="GO:0097268">
    <property type="term" value="C:cytoophidium"/>
    <property type="evidence" value="ECO:0007669"/>
    <property type="project" value="EnsemblFungi"/>
</dbReference>
<evidence type="ECO:0000256" key="3">
    <source>
        <dbReference type="SAM" id="MobiDB-lite"/>
    </source>
</evidence>
<keyword evidence="2" id="KW-0545">Nucleotide biosynthesis</keyword>
<dbReference type="NCBIfam" id="TIGR01251">
    <property type="entry name" value="ribP_PPkin"/>
    <property type="match status" value="1"/>
</dbReference>
<dbReference type="GO" id="GO:0005524">
    <property type="term" value="F:ATP binding"/>
    <property type="evidence" value="ECO:0007669"/>
    <property type="project" value="TreeGrafter"/>
</dbReference>
<feature type="domain" description="Ribose-phosphate pyrophosphokinase N-terminal" evidence="4">
    <location>
        <begin position="5"/>
        <end position="99"/>
    </location>
</feature>
<dbReference type="PANTHER" id="PTHR10210">
    <property type="entry name" value="RIBOSE-PHOSPHATE DIPHOSPHOKINASE FAMILY MEMBER"/>
    <property type="match status" value="1"/>
</dbReference>
<dbReference type="FunFam" id="3.40.50.2020:FF:000047">
    <property type="entry name" value="Ribose-phosphate pyrophosphokinase II"/>
    <property type="match status" value="1"/>
</dbReference>
<dbReference type="HOGENOM" id="CLU_033546_0_1_1"/>
<sequence length="441" mass="47593">MRNIVVLGGTSHPQLTETICNHLGIPKAKVLLDKFKGGETRVEIQESVRGKDVFIIQSGGGKVNDHLMELLITISACRTASAKRITAVLPLFPYSRQSDIPYNKTGAPLAKVPGRSRTGTYSLDSHPQTPHPGQPESAGLTNGSAALHHQLSKVKLDERNGITSNPASPVKTNGVKGDKTAYFNGDHGTNGTNGTSGTQTPGTLTRQATITKPPAFEPQVGYRQWVAQAGTLIADLLTCAGADHVITMDLHDPQYQGFFDIPVDNLYGRHLLRKYIQFNIPNYQQAVVVSPDAGGAKRATAIADALGMPFALIHKERRPTQISDRQNATMMLVGDVSDRTTILIDDLADTSNTVTRAAKLLKKEGATQVIALITHGILSGDAIERINASALDKVIVTNTVPQDEHKSRCPKLEVLEVGNVFAEAIRRVHHGESISVLFDYS</sequence>
<dbReference type="eggNOG" id="KOG1448">
    <property type="taxonomic scope" value="Eukaryota"/>
</dbReference>
<dbReference type="Pfam" id="PF14572">
    <property type="entry name" value="Pribosyl_synth"/>
    <property type="match status" value="1"/>
</dbReference>
<gene>
    <name evidence="5" type="ORF">SETTUDRAFT_161063</name>
</gene>
<dbReference type="CDD" id="cd06223">
    <property type="entry name" value="PRTases_typeI"/>
    <property type="match status" value="1"/>
</dbReference>
<dbReference type="GO" id="GO:0004749">
    <property type="term" value="F:ribose phosphate diphosphokinase activity"/>
    <property type="evidence" value="ECO:0007669"/>
    <property type="project" value="EnsemblFungi"/>
</dbReference>
<dbReference type="SUPFAM" id="SSF53271">
    <property type="entry name" value="PRTase-like"/>
    <property type="match status" value="2"/>
</dbReference>
<keyword evidence="6" id="KW-1185">Reference proteome</keyword>
<dbReference type="SMART" id="SM01400">
    <property type="entry name" value="Pribosyltran_N"/>
    <property type="match status" value="1"/>
</dbReference>
<feature type="region of interest" description="Disordered" evidence="3">
    <location>
        <begin position="103"/>
        <end position="141"/>
    </location>
</feature>
<dbReference type="AlphaFoldDB" id="R0IS57"/>
<dbReference type="GeneID" id="19398106"/>
<dbReference type="InterPro" id="IPR029057">
    <property type="entry name" value="PRTase-like"/>
</dbReference>
<dbReference type="GO" id="GO:0006164">
    <property type="term" value="P:purine nucleotide biosynthetic process"/>
    <property type="evidence" value="ECO:0007669"/>
    <property type="project" value="TreeGrafter"/>
</dbReference>
<dbReference type="Gene3D" id="3.40.50.2020">
    <property type="match status" value="3"/>
</dbReference>
<dbReference type="FunFam" id="3.40.50.2020:FF:000030">
    <property type="entry name" value="Ribose-phosphate pyrophosphokinase II"/>
    <property type="match status" value="1"/>
</dbReference>
<feature type="compositionally biased region" description="Polar residues" evidence="3">
    <location>
        <begin position="117"/>
        <end position="128"/>
    </location>
</feature>
<reference evidence="5 6" key="2">
    <citation type="journal article" date="2013" name="PLoS Genet.">
        <title>Comparative genome structure, secondary metabolite, and effector coding capacity across Cochliobolus pathogens.</title>
        <authorList>
            <person name="Condon B.J."/>
            <person name="Leng Y."/>
            <person name="Wu D."/>
            <person name="Bushley K.E."/>
            <person name="Ohm R.A."/>
            <person name="Otillar R."/>
            <person name="Martin J."/>
            <person name="Schackwitz W."/>
            <person name="Grimwood J."/>
            <person name="MohdZainudin N."/>
            <person name="Xue C."/>
            <person name="Wang R."/>
            <person name="Manning V.A."/>
            <person name="Dhillon B."/>
            <person name="Tu Z.J."/>
            <person name="Steffenson B.J."/>
            <person name="Salamov A."/>
            <person name="Sun H."/>
            <person name="Lowry S."/>
            <person name="LaButti K."/>
            <person name="Han J."/>
            <person name="Copeland A."/>
            <person name="Lindquist E."/>
            <person name="Barry K."/>
            <person name="Schmutz J."/>
            <person name="Baker S.E."/>
            <person name="Ciuffetti L.M."/>
            <person name="Grigoriev I.V."/>
            <person name="Zhong S."/>
            <person name="Turgeon B.G."/>
        </authorList>
    </citation>
    <scope>NUCLEOTIDE SEQUENCE [LARGE SCALE GENOMIC DNA]</scope>
    <source>
        <strain evidence="6">28A</strain>
    </source>
</reference>
<dbReference type="GO" id="GO:0000287">
    <property type="term" value="F:magnesium ion binding"/>
    <property type="evidence" value="ECO:0007669"/>
    <property type="project" value="InterPro"/>
</dbReference>
<evidence type="ECO:0000256" key="1">
    <source>
        <dbReference type="ARBA" id="ARBA00006478"/>
    </source>
</evidence>